<evidence type="ECO:0000313" key="9">
    <source>
        <dbReference type="EMBL" id="MBA0973564.1"/>
    </source>
</evidence>
<dbReference type="EMBL" id="JABXJK010000075">
    <property type="protein sequence ID" value="MBA0973564.1"/>
    <property type="molecule type" value="Genomic_DNA"/>
</dbReference>
<keyword evidence="6 8" id="KW-1133">Transmembrane helix</keyword>
<evidence type="ECO:0000256" key="4">
    <source>
        <dbReference type="ARBA" id="ARBA00022475"/>
    </source>
</evidence>
<feature type="transmembrane region" description="Helical" evidence="8">
    <location>
        <begin position="103"/>
        <end position="123"/>
    </location>
</feature>
<evidence type="ECO:0000256" key="3">
    <source>
        <dbReference type="ARBA" id="ARBA00022448"/>
    </source>
</evidence>
<evidence type="ECO:0000256" key="5">
    <source>
        <dbReference type="ARBA" id="ARBA00022692"/>
    </source>
</evidence>
<evidence type="ECO:0000256" key="8">
    <source>
        <dbReference type="SAM" id="Phobius"/>
    </source>
</evidence>
<keyword evidence="12" id="KW-1185">Reference proteome</keyword>
<evidence type="ECO:0000313" key="12">
    <source>
        <dbReference type="Proteomes" id="UP000254807"/>
    </source>
</evidence>
<evidence type="ECO:0000256" key="7">
    <source>
        <dbReference type="ARBA" id="ARBA00023136"/>
    </source>
</evidence>
<dbReference type="Proteomes" id="UP000254807">
    <property type="component" value="Unassembled WGS sequence"/>
</dbReference>
<comment type="subcellular location">
    <subcellularLocation>
        <location evidence="1">Cell membrane</location>
        <topology evidence="1">Multi-pass membrane protein</topology>
    </subcellularLocation>
</comment>
<keyword evidence="5 8" id="KW-0812">Transmembrane</keyword>
<dbReference type="InterPro" id="IPR037294">
    <property type="entry name" value="ABC_BtuC-like"/>
</dbReference>
<comment type="similarity">
    <text evidence="2">Belongs to the binding-protein-dependent transport system permease family. FecCD subfamily.</text>
</comment>
<feature type="transmembrane region" description="Helical" evidence="8">
    <location>
        <begin position="46"/>
        <end position="63"/>
    </location>
</feature>
<keyword evidence="3" id="KW-0813">Transport</keyword>
<dbReference type="AlphaFoldDB" id="A0A376H0T3"/>
<dbReference type="Proteomes" id="UP001183682">
    <property type="component" value="Unassembled WGS sequence"/>
</dbReference>
<dbReference type="GO" id="GO:0022857">
    <property type="term" value="F:transmembrane transporter activity"/>
    <property type="evidence" value="ECO:0007669"/>
    <property type="project" value="InterPro"/>
</dbReference>
<dbReference type="RefSeq" id="WP_060814359.1">
    <property type="nucleotide sequence ID" value="NZ_CAKOCH010000005.1"/>
</dbReference>
<evidence type="ECO:0000313" key="11">
    <source>
        <dbReference type="EMBL" id="STD82415.1"/>
    </source>
</evidence>
<keyword evidence="4" id="KW-1003">Cell membrane</keyword>
<feature type="transmembrane region" description="Helical" evidence="8">
    <location>
        <begin position="181"/>
        <end position="205"/>
    </location>
</feature>
<dbReference type="Pfam" id="PF01032">
    <property type="entry name" value="FecCD"/>
    <property type="match status" value="1"/>
</dbReference>
<evidence type="ECO:0000256" key="2">
    <source>
        <dbReference type="ARBA" id="ARBA00007935"/>
    </source>
</evidence>
<dbReference type="Gene3D" id="1.10.3470.10">
    <property type="entry name" value="ABC transporter involved in vitamin B12 uptake, BtuC"/>
    <property type="match status" value="1"/>
</dbReference>
<sequence length="315" mass="34196">MRKMSLAILLLLLITGSLFVGAHDMSLAGLMAGEESHWMILLKVRVPRTISLLLAGAVMSLCGKIIQHLMQNKFVAADVIGLTDSARLGILIVMLWLPNASGLLRTTAAFLFSYAGVLLFLWLSRLIPKKDPMVLPLTGVMFGNVIGAVSSFLAYRFQLVQNVSSWLQGNFATVIEGNYELIYLTLPVFALLYFLAYEITIAGLGETAAKNLGINYHVLRLLVFALVAFASSVVLLLVGSVPFLGVIIPNIVALFAGDHVRNNLFLISFSGSAFLLLCDLLARILIAPYELPVSVVAGTIGGISFLVLLMRRKMV</sequence>
<evidence type="ECO:0000256" key="1">
    <source>
        <dbReference type="ARBA" id="ARBA00004651"/>
    </source>
</evidence>
<dbReference type="OrthoDB" id="9811975at2"/>
<dbReference type="GO" id="GO:0005886">
    <property type="term" value="C:plasma membrane"/>
    <property type="evidence" value="ECO:0007669"/>
    <property type="project" value="UniProtKB-SubCell"/>
</dbReference>
<gene>
    <name evidence="11" type="primary">feuB</name>
    <name evidence="9" type="ORF">HWH42_13405</name>
    <name evidence="11" type="ORF">NCTC12360_00841</name>
    <name evidence="10" type="ORF">P7E30_09875</name>
</gene>
<dbReference type="GO" id="GO:0033214">
    <property type="term" value="P:siderophore-iron import into cell"/>
    <property type="evidence" value="ECO:0007669"/>
    <property type="project" value="TreeGrafter"/>
</dbReference>
<feature type="transmembrane region" description="Helical" evidence="8">
    <location>
        <begin position="135"/>
        <end position="157"/>
    </location>
</feature>
<name>A0A376H0T3_ENTGA</name>
<feature type="transmembrane region" description="Helical" evidence="8">
    <location>
        <begin position="241"/>
        <end position="257"/>
    </location>
</feature>
<keyword evidence="7 8" id="KW-0472">Membrane</keyword>
<reference evidence="10" key="3">
    <citation type="submission" date="2023-03" db="EMBL/GenBank/DDBJ databases">
        <authorList>
            <person name="Shen W."/>
            <person name="Cai J."/>
        </authorList>
    </citation>
    <scope>NUCLEOTIDE SEQUENCE</scope>
    <source>
        <strain evidence="10">K69-2</strain>
    </source>
</reference>
<reference evidence="11 12" key="1">
    <citation type="submission" date="2018-06" db="EMBL/GenBank/DDBJ databases">
        <authorList>
            <consortium name="Pathogen Informatics"/>
            <person name="Doyle S."/>
        </authorList>
    </citation>
    <scope>NUCLEOTIDE SEQUENCE [LARGE SCALE GENOMIC DNA]</scope>
    <source>
        <strain evidence="11 12">NCTC12360</strain>
    </source>
</reference>
<dbReference type="EMBL" id="JARPZN010000005">
    <property type="protein sequence ID" value="MDT2690508.1"/>
    <property type="molecule type" value="Genomic_DNA"/>
</dbReference>
<feature type="transmembrane region" description="Helical" evidence="8">
    <location>
        <begin position="291"/>
        <end position="310"/>
    </location>
</feature>
<dbReference type="PANTHER" id="PTHR30472:SF27">
    <property type="entry name" value="PETROBACTIN IMPORT SYSTEM PERMEASE PROTEIN YCLN"/>
    <property type="match status" value="1"/>
</dbReference>
<dbReference type="CDD" id="cd06550">
    <property type="entry name" value="TM_ABC_iron-siderophores_like"/>
    <property type="match status" value="1"/>
</dbReference>
<reference evidence="9 13" key="2">
    <citation type="submission" date="2020-06" db="EMBL/GenBank/DDBJ databases">
        <title>Crossreactivity between MHC class I-restricted antigens from cancer cells and an enterococcal bacteriophage.</title>
        <authorList>
            <person name="Fluckiger A."/>
            <person name="Daillere R."/>
            <person name="Sassi M."/>
            <person name="Cattoir V."/>
            <person name="Kroemer G."/>
            <person name="Zitvogel L."/>
        </authorList>
    </citation>
    <scope>NUCLEOTIDE SEQUENCE [LARGE SCALE GENOMIC DNA]</scope>
    <source>
        <strain evidence="9 13">EG4</strain>
    </source>
</reference>
<evidence type="ECO:0000313" key="10">
    <source>
        <dbReference type="EMBL" id="MDT2690508.1"/>
    </source>
</evidence>
<organism evidence="11 12">
    <name type="scientific">Enterococcus gallinarum</name>
    <dbReference type="NCBI Taxonomy" id="1353"/>
    <lineage>
        <taxon>Bacteria</taxon>
        <taxon>Bacillati</taxon>
        <taxon>Bacillota</taxon>
        <taxon>Bacilli</taxon>
        <taxon>Lactobacillales</taxon>
        <taxon>Enterococcaceae</taxon>
        <taxon>Enterococcus</taxon>
    </lineage>
</organism>
<dbReference type="EMBL" id="UFYW01000001">
    <property type="protein sequence ID" value="STD82415.1"/>
    <property type="molecule type" value="Genomic_DNA"/>
</dbReference>
<dbReference type="SUPFAM" id="SSF81345">
    <property type="entry name" value="ABC transporter involved in vitamin B12 uptake, BtuC"/>
    <property type="match status" value="1"/>
</dbReference>
<evidence type="ECO:0000313" key="13">
    <source>
        <dbReference type="Proteomes" id="UP000571857"/>
    </source>
</evidence>
<dbReference type="Proteomes" id="UP000571857">
    <property type="component" value="Unassembled WGS sequence"/>
</dbReference>
<proteinExistence type="inferred from homology"/>
<dbReference type="InterPro" id="IPR000522">
    <property type="entry name" value="ABC_transptr_permease_BtuC"/>
</dbReference>
<feature type="transmembrane region" description="Helical" evidence="8">
    <location>
        <begin position="264"/>
        <end position="285"/>
    </location>
</feature>
<evidence type="ECO:0000256" key="6">
    <source>
        <dbReference type="ARBA" id="ARBA00022989"/>
    </source>
</evidence>
<dbReference type="PANTHER" id="PTHR30472">
    <property type="entry name" value="FERRIC ENTEROBACTIN TRANSPORT SYSTEM PERMEASE PROTEIN"/>
    <property type="match status" value="1"/>
</dbReference>
<protein>
    <submittedName>
        <fullName evidence="11">Iron ABC transporter permease</fullName>
    </submittedName>
    <submittedName>
        <fullName evidence="9">Iron chelate uptake ABC transporter family permease subunit</fullName>
    </submittedName>
</protein>
<accession>A0A376H0T3</accession>